<dbReference type="SUPFAM" id="SSF49464">
    <property type="entry name" value="Carboxypeptidase regulatory domain-like"/>
    <property type="match status" value="1"/>
</dbReference>
<evidence type="ECO:0000313" key="14">
    <source>
        <dbReference type="Proteomes" id="UP000293874"/>
    </source>
</evidence>
<evidence type="ECO:0000256" key="1">
    <source>
        <dbReference type="ARBA" id="ARBA00004571"/>
    </source>
</evidence>
<evidence type="ECO:0000256" key="4">
    <source>
        <dbReference type="ARBA" id="ARBA00022496"/>
    </source>
</evidence>
<dbReference type="GO" id="GO:0009279">
    <property type="term" value="C:cell outer membrane"/>
    <property type="evidence" value="ECO:0007669"/>
    <property type="project" value="UniProtKB-SubCell"/>
</dbReference>
<evidence type="ECO:0000256" key="8">
    <source>
        <dbReference type="ARBA" id="ARBA00023136"/>
    </source>
</evidence>
<keyword evidence="8 10" id="KW-0472">Membrane</keyword>
<evidence type="ECO:0000256" key="7">
    <source>
        <dbReference type="ARBA" id="ARBA00023077"/>
    </source>
</evidence>
<keyword evidence="6" id="KW-0408">Iron</keyword>
<comment type="subcellular location">
    <subcellularLocation>
        <location evidence="1 10">Cell outer membrane</location>
        <topology evidence="1 10">Multi-pass membrane protein</topology>
    </subcellularLocation>
</comment>
<dbReference type="Proteomes" id="UP000293874">
    <property type="component" value="Unassembled WGS sequence"/>
</dbReference>
<evidence type="ECO:0000256" key="3">
    <source>
        <dbReference type="ARBA" id="ARBA00022452"/>
    </source>
</evidence>
<dbReference type="Pfam" id="PF00593">
    <property type="entry name" value="TonB_dep_Rec_b-barrel"/>
    <property type="match status" value="1"/>
</dbReference>
<keyword evidence="4" id="KW-0406">Ion transport</keyword>
<evidence type="ECO:0000256" key="2">
    <source>
        <dbReference type="ARBA" id="ARBA00022448"/>
    </source>
</evidence>
<evidence type="ECO:0000256" key="6">
    <source>
        <dbReference type="ARBA" id="ARBA00023004"/>
    </source>
</evidence>
<dbReference type="GO" id="GO:0006826">
    <property type="term" value="P:iron ion transport"/>
    <property type="evidence" value="ECO:0007669"/>
    <property type="project" value="UniProtKB-KW"/>
</dbReference>
<dbReference type="NCBIfam" id="TIGR04057">
    <property type="entry name" value="SusC_RagA_signa"/>
    <property type="match status" value="1"/>
</dbReference>
<dbReference type="EMBL" id="SGXA01000001">
    <property type="protein sequence ID" value="RZS76597.1"/>
    <property type="molecule type" value="Genomic_DNA"/>
</dbReference>
<dbReference type="InterPro" id="IPR000531">
    <property type="entry name" value="Beta-barrel_TonB"/>
</dbReference>
<dbReference type="InterPro" id="IPR036942">
    <property type="entry name" value="Beta-barrel_TonB_sf"/>
</dbReference>
<keyword evidence="3 10" id="KW-1134">Transmembrane beta strand</keyword>
<dbReference type="InterPro" id="IPR012910">
    <property type="entry name" value="Plug_dom"/>
</dbReference>
<evidence type="ECO:0000259" key="12">
    <source>
        <dbReference type="SMART" id="SM00965"/>
    </source>
</evidence>
<evidence type="ECO:0000256" key="5">
    <source>
        <dbReference type="ARBA" id="ARBA00022692"/>
    </source>
</evidence>
<evidence type="ECO:0000256" key="11">
    <source>
        <dbReference type="RuleBase" id="RU003357"/>
    </source>
</evidence>
<dbReference type="InterPro" id="IPR037066">
    <property type="entry name" value="Plug_dom_sf"/>
</dbReference>
<organism evidence="13 14">
    <name type="scientific">Pseudobacter ginsenosidimutans</name>
    <dbReference type="NCBI Taxonomy" id="661488"/>
    <lineage>
        <taxon>Bacteria</taxon>
        <taxon>Pseudomonadati</taxon>
        <taxon>Bacteroidota</taxon>
        <taxon>Chitinophagia</taxon>
        <taxon>Chitinophagales</taxon>
        <taxon>Chitinophagaceae</taxon>
        <taxon>Pseudobacter</taxon>
    </lineage>
</organism>
<dbReference type="Gene3D" id="2.170.130.10">
    <property type="entry name" value="TonB-dependent receptor, plug domain"/>
    <property type="match status" value="1"/>
</dbReference>
<evidence type="ECO:0000256" key="9">
    <source>
        <dbReference type="ARBA" id="ARBA00023237"/>
    </source>
</evidence>
<dbReference type="NCBIfam" id="TIGR04056">
    <property type="entry name" value="OMP_RagA_SusC"/>
    <property type="match status" value="1"/>
</dbReference>
<dbReference type="Pfam" id="PF07660">
    <property type="entry name" value="STN"/>
    <property type="match status" value="1"/>
</dbReference>
<feature type="domain" description="Secretin/TonB short N-terminal" evidence="12">
    <location>
        <begin position="70"/>
        <end position="121"/>
    </location>
</feature>
<keyword evidence="2 10" id="KW-0813">Transport</keyword>
<gene>
    <name evidence="13" type="ORF">EV199_2483</name>
</gene>
<keyword evidence="9 10" id="KW-0998">Cell outer membrane</keyword>
<dbReference type="SMART" id="SM00965">
    <property type="entry name" value="STN"/>
    <property type="match status" value="1"/>
</dbReference>
<dbReference type="InterPro" id="IPR039426">
    <property type="entry name" value="TonB-dep_rcpt-like"/>
</dbReference>
<dbReference type="OrthoDB" id="9768177at2"/>
<dbReference type="Gene3D" id="2.40.170.20">
    <property type="entry name" value="TonB-dependent receptor, beta-barrel domain"/>
    <property type="match status" value="1"/>
</dbReference>
<evidence type="ECO:0000256" key="10">
    <source>
        <dbReference type="PROSITE-ProRule" id="PRU01360"/>
    </source>
</evidence>
<name>A0A4V2F2A5_9BACT</name>
<dbReference type="AlphaFoldDB" id="A0A4V2F2A5"/>
<keyword evidence="14" id="KW-1185">Reference proteome</keyword>
<evidence type="ECO:0000313" key="13">
    <source>
        <dbReference type="EMBL" id="RZS76597.1"/>
    </source>
</evidence>
<comment type="caution">
    <text evidence="13">The sequence shown here is derived from an EMBL/GenBank/DDBJ whole genome shotgun (WGS) entry which is preliminary data.</text>
</comment>
<keyword evidence="4" id="KW-0410">Iron transport</keyword>
<dbReference type="InterPro" id="IPR008969">
    <property type="entry name" value="CarboxyPept-like_regulatory"/>
</dbReference>
<proteinExistence type="inferred from homology"/>
<keyword evidence="7 11" id="KW-0798">TonB box</keyword>
<dbReference type="InterPro" id="IPR023996">
    <property type="entry name" value="TonB-dep_OMP_SusC/RagA"/>
</dbReference>
<dbReference type="InterPro" id="IPR023997">
    <property type="entry name" value="TonB-dep_OMP_SusC/RagA_CS"/>
</dbReference>
<protein>
    <submittedName>
        <fullName evidence="13">TonB-linked SusC/RagA family outer membrane protein</fullName>
    </submittedName>
</protein>
<dbReference type="PROSITE" id="PS52016">
    <property type="entry name" value="TONB_DEPENDENT_REC_3"/>
    <property type="match status" value="1"/>
</dbReference>
<dbReference type="RefSeq" id="WP_130540892.1">
    <property type="nucleotide sequence ID" value="NZ_CP042431.1"/>
</dbReference>
<dbReference type="SUPFAM" id="SSF56935">
    <property type="entry name" value="Porins"/>
    <property type="match status" value="1"/>
</dbReference>
<sequence length="1157" mass="129416">MRKIAYCSPFAWLRQRGIVQMLLAMKLTVILLTAAFLNVSANGLAQKITYAASGTSLEKVFTEIEKQTGFVFLYKEGLLTNTKPVSIKAKDLPLEDFLEKLLKGQLLTYRIADRTVFITPQTLPGGNNNAGALLSPPGSNPSLLIPPIQIEIRVVSADGNALTGATVTNKNSGVSKVTGPGGELSIQANTGDILEITYVGFEKTTHKVTTNSTSILIRLQVAEKTLDEVVTGYSRMKKESFTGNSIQVTQKDLLKVSNRNLVDVLQVFDPSFRIEVNNVMGSDPNTLPEFYIRGRSGIGVKALDQVDVSQAALTNNPNLPIFIMDGYEVSAERVYDFDITRIKNITILKDAAATAVYGSRSANGVVVIETVAPEPGKLRLDYTMVGSMTLPDLSDYNLMNAEEKLQAEILAGYYKVTPEMTPVVKGGILKELLMKQNQIARGVNTDWIAQPVENVFNHKHTLNIDGGTDNLRFNFLVKYDKQKGVMKSSFRERKGGGLGIDYRQKKFQIRNDITYDVVDAQASPYGEFSTYTTKAPYDEIYGPDGRPVKNTTLWHAGDGLISNRFNPMYEAFNTNSFDKNGYYSLVNNTAIIWNFLPKFQLRADLALTRQDSWTDAFIDPASSKYNLLTSTDLSNIGELTRTKTVNKGYNTNLFLRYENRFAGHSFNFSGGMNARETNVTMSAEYYTGFPSGSQNSPNFANKIVRKPGYSDNHTRLFGSFVTMNYAFQDIYLLDLSGRLDGSSEFGSDNRFAPFWSVGTGINFHKYKWVKDLGIFNRLRLTGTTGELGKTNFPPYAAKGLFVYQDKWYATGNGAFLMGMESPALTWEKTTTYDLILDVGIFKDLVSVNVDFYNKITNNLVNDVDLPLSSGYTSYKDNIGKVRNKGFELFVRANIIRKKDFQFSVYGNFASNKNELLELSNSLKKYNDLVNTQYDGFTGNTPTSPHYLDRYSTPYTKYVEGGSLTSIFGMRSMGINPMNGKEVYVRPDGTITYDWLASDQTIIGDYSPKGQGSFGFNIGYKAFSLFASFLYQYGAQEYNRTLVTKVENVDIYNKNGDKRILLERWVKPGDITPLKDIASRSYTTRPSSRFIQDNNFVRFNSLSIAYDMVSKKLQNFGISRLKVQLSSNSLATWSTILQERGTSYPFARNYDLTVKIVL</sequence>
<dbReference type="InterPro" id="IPR011662">
    <property type="entry name" value="Secretin/TonB_short_N"/>
</dbReference>
<reference evidence="13 14" key="1">
    <citation type="submission" date="2019-02" db="EMBL/GenBank/DDBJ databases">
        <title>Genomic Encyclopedia of Type Strains, Phase IV (KMG-IV): sequencing the most valuable type-strain genomes for metagenomic binning, comparative biology and taxonomic classification.</title>
        <authorList>
            <person name="Goeker M."/>
        </authorList>
    </citation>
    <scope>NUCLEOTIDE SEQUENCE [LARGE SCALE GENOMIC DNA]</scope>
    <source>
        <strain evidence="13 14">DSM 18116</strain>
    </source>
</reference>
<comment type="similarity">
    <text evidence="10 11">Belongs to the TonB-dependent receptor family.</text>
</comment>
<keyword evidence="5 10" id="KW-0812">Transmembrane</keyword>
<accession>A0A4V2F2A5</accession>
<dbReference type="Pfam" id="PF07715">
    <property type="entry name" value="Plug"/>
    <property type="match status" value="1"/>
</dbReference>